<organism evidence="2 3">
    <name type="scientific">Flavobacterium beibuense</name>
    <dbReference type="NCBI Taxonomy" id="657326"/>
    <lineage>
        <taxon>Bacteria</taxon>
        <taxon>Pseudomonadati</taxon>
        <taxon>Bacteroidota</taxon>
        <taxon>Flavobacteriia</taxon>
        <taxon>Flavobacteriales</taxon>
        <taxon>Flavobacteriaceae</taxon>
        <taxon>Flavobacterium</taxon>
    </lineage>
</organism>
<comment type="caution">
    <text evidence="2">The sequence shown here is derived from an EMBL/GenBank/DDBJ whole genome shotgun (WGS) entry which is preliminary data.</text>
</comment>
<dbReference type="Proteomes" id="UP000289775">
    <property type="component" value="Unassembled WGS sequence"/>
</dbReference>
<dbReference type="OrthoDB" id="1176772at2"/>
<dbReference type="AlphaFoldDB" id="A0A444W9D5"/>
<feature type="chain" id="PRO_5019250099" evidence="1">
    <location>
        <begin position="19"/>
        <end position="321"/>
    </location>
</feature>
<evidence type="ECO:0000313" key="3">
    <source>
        <dbReference type="Proteomes" id="UP000289775"/>
    </source>
</evidence>
<reference evidence="2 3" key="1">
    <citation type="submission" date="2014-12" db="EMBL/GenBank/DDBJ databases">
        <title>Genome sequence of Flavobacterium beibuense RSKm HC5.</title>
        <authorList>
            <person name="Kim J.F."/>
            <person name="Song J.Y."/>
            <person name="Kwak M.-J."/>
            <person name="Lee S.-W."/>
        </authorList>
    </citation>
    <scope>NUCLEOTIDE SEQUENCE [LARGE SCALE GENOMIC DNA]</scope>
    <source>
        <strain evidence="2 3">RSKm HC5</strain>
    </source>
</reference>
<proteinExistence type="predicted"/>
<dbReference type="EMBL" id="JUIW01000007">
    <property type="protein sequence ID" value="RYJ42362.1"/>
    <property type="molecule type" value="Genomic_DNA"/>
</dbReference>
<accession>A0A444W9D5</accession>
<protein>
    <submittedName>
        <fullName evidence="2">Uncharacterized protein</fullName>
    </submittedName>
</protein>
<evidence type="ECO:0000313" key="2">
    <source>
        <dbReference type="EMBL" id="RYJ42362.1"/>
    </source>
</evidence>
<feature type="signal peptide" evidence="1">
    <location>
        <begin position="1"/>
        <end position="18"/>
    </location>
</feature>
<keyword evidence="3" id="KW-1185">Reference proteome</keyword>
<sequence length="321" mass="37655">MKKYFTLFFLLLCSFLQAQDIPGVEPFEFQKSQLRQNPYVEELGLDDKNALIIKTQAYSPWSLGKSSSYLVVLTNGKMFKYYRYIHTAYSEDVLKSSEITDAAEKTKLLKLINATTQIKSGMLNITKKDTGEELVIFDAGTCSIEIHQGELMSVLESYAPHEAIEYGYPGAEERQKLLDAANGFNFYDDLFREVIYIEFNDNAQNTSKELKYNNIEFREEPYIYDDRFEFDTLRKKPQEVKYIDIKDKLLSKTEANKRLQYLCDKETKEYIKNSQDKRPIPPPYYPERFFSKVYLYVKTDDKKGLLYEVTWRCKALKTPLD</sequence>
<evidence type="ECO:0000256" key="1">
    <source>
        <dbReference type="SAM" id="SignalP"/>
    </source>
</evidence>
<gene>
    <name evidence="2" type="ORF">NU09_2148</name>
</gene>
<dbReference type="RefSeq" id="WP_129751273.1">
    <property type="nucleotide sequence ID" value="NZ_JUIW01000007.1"/>
</dbReference>
<name>A0A444W9D5_9FLAO</name>
<keyword evidence="1" id="KW-0732">Signal</keyword>